<evidence type="ECO:0000313" key="7">
    <source>
        <dbReference type="Proteomes" id="UP000776252"/>
    </source>
</evidence>
<keyword evidence="3" id="KW-0479">Metal-binding</keyword>
<evidence type="ECO:0000256" key="2">
    <source>
        <dbReference type="ARBA" id="ARBA00012682"/>
    </source>
</evidence>
<feature type="domain" description="Manganese/iron superoxide dismutase C-terminal" evidence="5">
    <location>
        <begin position="92"/>
        <end position="190"/>
    </location>
</feature>
<dbReference type="RefSeq" id="WP_216149356.1">
    <property type="nucleotide sequence ID" value="NZ_JAHLDV010000024.1"/>
</dbReference>
<evidence type="ECO:0000313" key="6">
    <source>
        <dbReference type="EMBL" id="MBU3160318.1"/>
    </source>
</evidence>
<proteinExistence type="inferred from homology"/>
<evidence type="ECO:0000259" key="5">
    <source>
        <dbReference type="Pfam" id="PF02777"/>
    </source>
</evidence>
<evidence type="ECO:0000256" key="3">
    <source>
        <dbReference type="ARBA" id="ARBA00022723"/>
    </source>
</evidence>
<accession>A0ABS6BWF8</accession>
<organism evidence="6 7">
    <name type="scientific">Clostridium frigoris</name>
    <dbReference type="NCBI Taxonomy" id="205327"/>
    <lineage>
        <taxon>Bacteria</taxon>
        <taxon>Bacillati</taxon>
        <taxon>Bacillota</taxon>
        <taxon>Clostridia</taxon>
        <taxon>Eubacteriales</taxon>
        <taxon>Clostridiaceae</taxon>
        <taxon>Clostridium</taxon>
    </lineage>
</organism>
<dbReference type="EC" id="1.15.1.1" evidence="2"/>
<dbReference type="PANTHER" id="PTHR11404">
    <property type="entry name" value="SUPEROXIDE DISMUTASE 2"/>
    <property type="match status" value="1"/>
</dbReference>
<name>A0ABS6BWF8_9CLOT</name>
<dbReference type="PIRSF" id="PIRSF000349">
    <property type="entry name" value="SODismutase"/>
    <property type="match status" value="1"/>
</dbReference>
<dbReference type="InterPro" id="IPR050265">
    <property type="entry name" value="Fe/Mn_Superoxide_Dismutase"/>
</dbReference>
<comment type="similarity">
    <text evidence="1">Belongs to the iron/manganese superoxide dismutase family.</text>
</comment>
<sequence length="218" mass="25604">MYNLKPKIFNFESVQGISKKQLDEHYKLYTGYVSKLNEIWNTPYTPDDYTDSNPTYSKMRSLKLGETYSLNGIKLHNLYFENITGGNNIPYGPIFNAIINQFFTYDNFISYLTNVGLSMRGWAVLTLDLLDNSLHIIGSDSHDNGSVWLSCPILIMDIYEHAYFMDFGINRKKYISTFIDNINWNILNERFEKYISPLKSMDMASKTINRSRYYHYPY</sequence>
<dbReference type="EMBL" id="JAHLDV010000024">
    <property type="protein sequence ID" value="MBU3160318.1"/>
    <property type="molecule type" value="Genomic_DNA"/>
</dbReference>
<dbReference type="PANTHER" id="PTHR11404:SF6">
    <property type="entry name" value="SUPEROXIDE DISMUTASE [MN], MITOCHONDRIAL"/>
    <property type="match status" value="1"/>
</dbReference>
<dbReference type="InterPro" id="IPR019832">
    <property type="entry name" value="Mn/Fe_SOD_C"/>
</dbReference>
<keyword evidence="7" id="KW-1185">Reference proteome</keyword>
<comment type="caution">
    <text evidence="6">The sequence shown here is derived from an EMBL/GenBank/DDBJ whole genome shotgun (WGS) entry which is preliminary data.</text>
</comment>
<dbReference type="Pfam" id="PF02777">
    <property type="entry name" value="Sod_Fe_C"/>
    <property type="match status" value="1"/>
</dbReference>
<gene>
    <name evidence="6" type="ORF">KPL37_11220</name>
</gene>
<dbReference type="InterPro" id="IPR001189">
    <property type="entry name" value="Mn/Fe_SOD"/>
</dbReference>
<evidence type="ECO:0000256" key="1">
    <source>
        <dbReference type="ARBA" id="ARBA00008714"/>
    </source>
</evidence>
<protein>
    <recommendedName>
        <fullName evidence="2">superoxide dismutase</fullName>
        <ecNumber evidence="2">1.15.1.1</ecNumber>
    </recommendedName>
</protein>
<keyword evidence="4" id="KW-0560">Oxidoreductase</keyword>
<evidence type="ECO:0000256" key="4">
    <source>
        <dbReference type="ARBA" id="ARBA00023002"/>
    </source>
</evidence>
<reference evidence="6 7" key="1">
    <citation type="submission" date="2021-06" db="EMBL/GenBank/DDBJ databases">
        <title>Clostridia strains as spoilage organisms.</title>
        <authorList>
            <person name="Wambui J."/>
            <person name="Stephan R."/>
            <person name="Stevens M.J.A."/>
        </authorList>
    </citation>
    <scope>NUCLEOTIDE SEQUENCE [LARGE SCALE GENOMIC DNA]</scope>
    <source>
        <strain evidence="6 7">DSM 14204</strain>
    </source>
</reference>
<dbReference type="Proteomes" id="UP000776252">
    <property type="component" value="Unassembled WGS sequence"/>
</dbReference>